<comment type="caution">
    <text evidence="1">The sequence shown here is derived from an EMBL/GenBank/DDBJ whole genome shotgun (WGS) entry which is preliminary data.</text>
</comment>
<protein>
    <recommendedName>
        <fullName evidence="3">STAS domain-containing protein</fullName>
    </recommendedName>
</protein>
<reference evidence="1 2" key="1">
    <citation type="submission" date="2015-09" db="EMBL/GenBank/DDBJ databases">
        <title>Genome announcement of multiple Pseudomonas syringae strains.</title>
        <authorList>
            <person name="Thakur S."/>
            <person name="Wang P.W."/>
            <person name="Gong Y."/>
            <person name="Weir B.S."/>
            <person name="Guttman D.S."/>
        </authorList>
    </citation>
    <scope>NUCLEOTIDE SEQUENCE [LARGE SCALE GENOMIC DNA]</scope>
    <source>
        <strain evidence="1 2">ICMP4531</strain>
    </source>
</reference>
<accession>A0A0P9TFS3</accession>
<sequence length="403" mass="44751">MLSTADSAAGLFRAQVPPPVLLARLALSYNKKLLLSAHYQEGDMKKISKQSLKWSQRSSLAEAFREKRISGVRKHKLALRSRTLHFSTTKLRLPNIVSLGSPEDRSKLITFIKRLKEALNDKTISNVTIDFSSVSSLHPCGTLLLLAEIDRVMESATRSKKISAVYPKDQIVEEMFQHVGLLSLLGLEPRIPTISSLNVKPWLYATGHDGDLDSIAEKLPKILTEGKNMELRLALLSGMAEAVANSSEHAYPKLQVTPIPGTAPKKWWLFARQFGDDVAVAICDLGRGIPGTLEANWTEEVSHFLKTRRGLKRQDHKMIELALTVGRTSTKKINRGKGLKDILKVVREQHVGVLSIYSNHGVYTLNNSTAPDVSLDEKNSIHGTIIQWKIPIEAFGLEGSERS</sequence>
<organism evidence="1 2">
    <name type="scientific">Pseudomonas syringae pv. helianthi</name>
    <dbReference type="NCBI Taxonomy" id="251654"/>
    <lineage>
        <taxon>Bacteria</taxon>
        <taxon>Pseudomonadati</taxon>
        <taxon>Pseudomonadota</taxon>
        <taxon>Gammaproteobacteria</taxon>
        <taxon>Pseudomonadales</taxon>
        <taxon>Pseudomonadaceae</taxon>
        <taxon>Pseudomonas</taxon>
    </lineage>
</organism>
<dbReference type="EMBL" id="LJQM01000266">
    <property type="protein sequence ID" value="KPX39553.1"/>
    <property type="molecule type" value="Genomic_DNA"/>
</dbReference>
<dbReference type="PATRIC" id="fig|251654.3.peg.655"/>
<gene>
    <name evidence="1" type="ORF">ALO68_00501</name>
</gene>
<evidence type="ECO:0000313" key="1">
    <source>
        <dbReference type="EMBL" id="KPX39553.1"/>
    </source>
</evidence>
<dbReference type="Proteomes" id="UP000050557">
    <property type="component" value="Unassembled WGS sequence"/>
</dbReference>
<proteinExistence type="predicted"/>
<dbReference type="AlphaFoldDB" id="A0A0P9TFS3"/>
<name>A0A0P9TFS3_9PSED</name>
<evidence type="ECO:0000313" key="2">
    <source>
        <dbReference type="Proteomes" id="UP000050557"/>
    </source>
</evidence>
<evidence type="ECO:0008006" key="3">
    <source>
        <dbReference type="Google" id="ProtNLM"/>
    </source>
</evidence>